<proteinExistence type="predicted"/>
<dbReference type="GO" id="GO:0005815">
    <property type="term" value="C:microtubule organizing center"/>
    <property type="evidence" value="ECO:0007669"/>
    <property type="project" value="TreeGrafter"/>
</dbReference>
<evidence type="ECO:0000313" key="4">
    <source>
        <dbReference type="EMBL" id="SBQ95901.1"/>
    </source>
</evidence>
<feature type="compositionally biased region" description="Low complexity" evidence="1">
    <location>
        <begin position="643"/>
        <end position="657"/>
    </location>
</feature>
<feature type="compositionally biased region" description="Pro residues" evidence="1">
    <location>
        <begin position="517"/>
        <end position="526"/>
    </location>
</feature>
<protein>
    <submittedName>
        <fullName evidence="4">TAL1 (SCL) interrupting locus</fullName>
    </submittedName>
</protein>
<feature type="domain" description="STIL coiled coil region" evidence="3">
    <location>
        <begin position="774"/>
        <end position="802"/>
    </location>
</feature>
<dbReference type="InterPro" id="IPR057655">
    <property type="entry name" value="STIL_CC"/>
</dbReference>
<feature type="region of interest" description="Disordered" evidence="1">
    <location>
        <begin position="1128"/>
        <end position="1167"/>
    </location>
</feature>
<dbReference type="InterPro" id="IPR026123">
    <property type="entry name" value="STIL"/>
</dbReference>
<feature type="region of interest" description="Disordered" evidence="1">
    <location>
        <begin position="439"/>
        <end position="481"/>
    </location>
</feature>
<dbReference type="GO" id="GO:0007052">
    <property type="term" value="P:mitotic spindle organization"/>
    <property type="evidence" value="ECO:0007669"/>
    <property type="project" value="TreeGrafter"/>
</dbReference>
<evidence type="ECO:0000259" key="3">
    <source>
        <dbReference type="Pfam" id="PF25775"/>
    </source>
</evidence>
<dbReference type="GO" id="GO:0007224">
    <property type="term" value="P:smoothened signaling pathway"/>
    <property type="evidence" value="ECO:0007669"/>
    <property type="project" value="TreeGrafter"/>
</dbReference>
<feature type="region of interest" description="Disordered" evidence="1">
    <location>
        <begin position="505"/>
        <end position="710"/>
    </location>
</feature>
<sequence length="1182" mass="127013">MSYPVNLQALPREVLEEVFSPGNMRGRNSVNSFTQLSFPKSRSALWDGSPAGDKLRLQLCCHRKPRVVLLEKALRLALRHARHSNRPRLQCFFLGSVSVDPDEEGITVNLDRFDPGRDQGGAAGRVPSSLLPRDVPVPCLFSVQSEAACDVQSEAELRQSFKALQQAVSSRLSLDLSQLLRIRAQVACSQTSDAAALTLSWVAVCPAVSVDVQPVRAIPIIPTALLRSLTSIGHSPQTGSHQRGFLTMDHTRKLVLLLESDPKACSLPLVGLWLSGVTHVYNPQVWARCVRFMFSSALQDRVLSESGCFLLVVFGSTHRTPQFFQCRGPGPEPQLDFQLLTASQSASLYQQAAPVPGRVLQCELGLEDLSRQAEVFRASQKSFSSSPPPAVRLSDHDSGVEDEDFSPRPSPRPHPPAPQARRVQPSVPELSLLVDSFSSNHDQAQPSGSAPRLSPANRKSVRSSSAPKPAPPHLHSTPNSNLQEPCTCCPAHTYNCTPIFPSPALPPAAPPASHQQAPPPSSPAPPHQNALPPSANHLSTPPVSSASSQQQAPPFSSHHSVPPSSHQHNTPSFPLPAPLHPIALPPSTSHPSTPPASPVSCHQQTAPPLSHPSAPPPSHKQTPPSSCHYSAPPPRSYHHTTRPSSPLLAPLLPSHSYTPPPSSNAPSTPPLPPASTCLVPSSFSHSPPSDLPSSPSTALPPHHHTPPPPFTLIHPSAPSCPCSHAPPLPLSWCCDSSSSHPSRLAAADSVTSPWLLHPLPVNRCCDKMGGVAPSDTYQLLLHQDRQLRLLQAQIQMLLEAQGKVPVDTQTSTSTASIAVETGASLFWGGNPEHRDELPGPGPSSKLPPSSSSSLSSSSHDLSVRSPAGGPEEEEVRSTEVSCSASDHHSISRPQSPVLGESVSMYGPPEEQQSFYQNLMTRLNSRLQESHHNLEAEDESRGSSVSASQSSQSKPLQQKKSANTDPVVRATLRQLQQLGVDVDQKDLMESNRTRAVENASTLASINPAAVVSRLGVSDLTSGALLPGGSVDLSLEANAIALRYLTDSQLNKLSLGGHAPQHVTSSTDSLLSPSNMSLATRKYMRRYGLIEEEEEEQEEEVRGQEARQPLSDALNVRLLPQSQLIRDLRPKMQLLTGGTKPDSGDKENRSGRRNSLVRAGGREPEGSLGNILDLSRLRQLPKLF</sequence>
<dbReference type="PANTHER" id="PTHR15128">
    <property type="entry name" value="TAL1 SCL INTERRUPTING LOCUS"/>
    <property type="match status" value="1"/>
</dbReference>
<evidence type="ECO:0000256" key="1">
    <source>
        <dbReference type="SAM" id="MobiDB-lite"/>
    </source>
</evidence>
<reference evidence="4" key="1">
    <citation type="submission" date="2016-05" db="EMBL/GenBank/DDBJ databases">
        <authorList>
            <person name="Lavstsen T."/>
            <person name="Jespersen J.S."/>
        </authorList>
    </citation>
    <scope>NUCLEOTIDE SEQUENCE</scope>
    <source>
        <tissue evidence="4">Brain</tissue>
    </source>
</reference>
<feature type="compositionally biased region" description="Low complexity" evidence="1">
    <location>
        <begin position="580"/>
        <end position="591"/>
    </location>
</feature>
<dbReference type="InterPro" id="IPR057731">
    <property type="entry name" value="STIL_N"/>
</dbReference>
<dbReference type="Pfam" id="PF25775">
    <property type="entry name" value="CC_STIL"/>
    <property type="match status" value="1"/>
</dbReference>
<feature type="compositionally biased region" description="Low complexity" evidence="1">
    <location>
        <begin position="941"/>
        <end position="960"/>
    </location>
</feature>
<feature type="compositionally biased region" description="Pro residues" evidence="1">
    <location>
        <begin position="408"/>
        <end position="418"/>
    </location>
</feature>
<dbReference type="Pfam" id="PF15253">
    <property type="entry name" value="STIL_N"/>
    <property type="match status" value="1"/>
</dbReference>
<evidence type="ECO:0000259" key="2">
    <source>
        <dbReference type="Pfam" id="PF15253"/>
    </source>
</evidence>
<feature type="compositionally biased region" description="Low complexity" evidence="1">
    <location>
        <begin position="842"/>
        <end position="866"/>
    </location>
</feature>
<dbReference type="EMBL" id="HAED01009689">
    <property type="protein sequence ID" value="SBQ95901.1"/>
    <property type="molecule type" value="Transcribed_RNA"/>
</dbReference>
<organism evidence="4">
    <name type="scientific">Nothobranchius kuhntae</name>
    <name type="common">Beira killifish</name>
    <dbReference type="NCBI Taxonomy" id="321403"/>
    <lineage>
        <taxon>Eukaryota</taxon>
        <taxon>Metazoa</taxon>
        <taxon>Chordata</taxon>
        <taxon>Craniata</taxon>
        <taxon>Vertebrata</taxon>
        <taxon>Euteleostomi</taxon>
        <taxon>Actinopterygii</taxon>
        <taxon>Neopterygii</taxon>
        <taxon>Teleostei</taxon>
        <taxon>Neoteleostei</taxon>
        <taxon>Acanthomorphata</taxon>
        <taxon>Ovalentaria</taxon>
        <taxon>Atherinomorphae</taxon>
        <taxon>Cyprinodontiformes</taxon>
        <taxon>Nothobranchiidae</taxon>
        <taxon>Nothobranchius</taxon>
    </lineage>
</organism>
<feature type="region of interest" description="Disordered" evidence="1">
    <location>
        <begin position="378"/>
        <end position="424"/>
    </location>
</feature>
<name>A0A1A8IFG2_NOTKU</name>
<feature type="compositionally biased region" description="Low complexity" evidence="1">
    <location>
        <begin position="539"/>
        <end position="568"/>
    </location>
</feature>
<reference evidence="4" key="2">
    <citation type="submission" date="2016-06" db="EMBL/GenBank/DDBJ databases">
        <title>The genome of a short-lived fish provides insights into sex chromosome evolution and the genetic control of aging.</title>
        <authorList>
            <person name="Reichwald K."/>
            <person name="Felder M."/>
            <person name="Petzold A."/>
            <person name="Koch P."/>
            <person name="Groth M."/>
            <person name="Platzer M."/>
        </authorList>
    </citation>
    <scope>NUCLEOTIDE SEQUENCE</scope>
    <source>
        <tissue evidence="4">Brain</tissue>
    </source>
</reference>
<dbReference type="GO" id="GO:0071539">
    <property type="term" value="P:protein localization to centrosome"/>
    <property type="evidence" value="ECO:0007669"/>
    <property type="project" value="TreeGrafter"/>
</dbReference>
<dbReference type="InterPro" id="IPR058559">
    <property type="entry name" value="PRM_STIL"/>
</dbReference>
<dbReference type="Pfam" id="PF26399">
    <property type="entry name" value="PRM_STIL"/>
    <property type="match status" value="1"/>
</dbReference>
<feature type="compositionally biased region" description="Pro residues" evidence="1">
    <location>
        <begin position="609"/>
        <end position="618"/>
    </location>
</feature>
<feature type="region of interest" description="Disordered" evidence="1">
    <location>
        <begin position="930"/>
        <end position="964"/>
    </location>
</feature>
<gene>
    <name evidence="4" type="primary">STIL</name>
</gene>
<dbReference type="PANTHER" id="PTHR15128:SF0">
    <property type="entry name" value="SCL-INTERRUPTING LOCUS PROTEIN"/>
    <property type="match status" value="1"/>
</dbReference>
<dbReference type="GO" id="GO:0031023">
    <property type="term" value="P:microtubule organizing center organization"/>
    <property type="evidence" value="ECO:0007669"/>
    <property type="project" value="TreeGrafter"/>
</dbReference>
<feature type="region of interest" description="Disordered" evidence="1">
    <location>
        <begin position="824"/>
        <end position="908"/>
    </location>
</feature>
<dbReference type="AlphaFoldDB" id="A0A1A8IFG2"/>
<feature type="compositionally biased region" description="Pro residues" evidence="1">
    <location>
        <begin position="658"/>
        <end position="673"/>
    </location>
</feature>
<feature type="compositionally biased region" description="Polar residues" evidence="1">
    <location>
        <begin position="439"/>
        <end position="448"/>
    </location>
</feature>
<feature type="compositionally biased region" description="Low complexity" evidence="1">
    <location>
        <begin position="674"/>
        <end position="700"/>
    </location>
</feature>
<accession>A0A1A8IFG2</accession>
<feature type="domain" description="STIL N-terminal" evidence="2">
    <location>
        <begin position="45"/>
        <end position="384"/>
    </location>
</feature>
<feature type="compositionally biased region" description="Basic and acidic residues" evidence="1">
    <location>
        <begin position="930"/>
        <end position="940"/>
    </location>
</feature>